<accession>A0A251SZU4</accession>
<evidence type="ECO:0000313" key="2">
    <source>
        <dbReference type="EMBL" id="OTG04069.1"/>
    </source>
</evidence>
<dbReference type="EMBL" id="MNCJ02000316">
    <property type="protein sequence ID" value="KAF5823518.1"/>
    <property type="molecule type" value="Genomic_DNA"/>
</dbReference>
<keyword evidence="3" id="KW-1185">Reference proteome</keyword>
<dbReference type="InParanoid" id="A0A251SZU4"/>
<dbReference type="Gramene" id="mRNA:HanXRQr2_Chr01g0039211">
    <property type="protein sequence ID" value="mRNA:HanXRQr2_Chr01g0039211"/>
    <property type="gene ID" value="HanXRQr2_Chr01g0039211"/>
</dbReference>
<evidence type="ECO:0000313" key="1">
    <source>
        <dbReference type="EMBL" id="KAF5823518.1"/>
    </source>
</evidence>
<dbReference type="AlphaFoldDB" id="A0A251SZU4"/>
<reference evidence="2" key="2">
    <citation type="submission" date="2017-02" db="EMBL/GenBank/DDBJ databases">
        <title>Sunflower complete genome.</title>
        <authorList>
            <person name="Langlade N."/>
            <person name="Munos S."/>
        </authorList>
    </citation>
    <scope>NUCLEOTIDE SEQUENCE [LARGE SCALE GENOMIC DNA]</scope>
    <source>
        <tissue evidence="2">Leaves</tissue>
    </source>
</reference>
<sequence length="70" mass="8226">MRSAFVWIRLFPAFRLRFRPGRWRLRTLLPACLLRRSGLTLLLRPRMPWCPLLTSWKLTVSGCGLTASRV</sequence>
<reference evidence="1" key="3">
    <citation type="submission" date="2020-06" db="EMBL/GenBank/DDBJ databases">
        <title>Helianthus annuus Genome sequencing and assembly Release 2.</title>
        <authorList>
            <person name="Gouzy J."/>
            <person name="Langlade N."/>
            <person name="Munos S."/>
        </authorList>
    </citation>
    <scope>NUCLEOTIDE SEQUENCE</scope>
    <source>
        <tissue evidence="1">Leaves</tissue>
    </source>
</reference>
<dbReference type="Proteomes" id="UP000215914">
    <property type="component" value="Chromosome 12"/>
</dbReference>
<reference evidence="1 3" key="1">
    <citation type="journal article" date="2017" name="Nature">
        <title>The sunflower genome provides insights into oil metabolism, flowering and Asterid evolution.</title>
        <authorList>
            <person name="Badouin H."/>
            <person name="Gouzy J."/>
            <person name="Grassa C.J."/>
            <person name="Murat F."/>
            <person name="Staton S.E."/>
            <person name="Cottret L."/>
            <person name="Lelandais-Briere C."/>
            <person name="Owens G.L."/>
            <person name="Carrere S."/>
            <person name="Mayjonade B."/>
            <person name="Legrand L."/>
            <person name="Gill N."/>
            <person name="Kane N.C."/>
            <person name="Bowers J.E."/>
            <person name="Hubner S."/>
            <person name="Bellec A."/>
            <person name="Berard A."/>
            <person name="Berges H."/>
            <person name="Blanchet N."/>
            <person name="Boniface M.C."/>
            <person name="Brunel D."/>
            <person name="Catrice O."/>
            <person name="Chaidir N."/>
            <person name="Claudel C."/>
            <person name="Donnadieu C."/>
            <person name="Faraut T."/>
            <person name="Fievet G."/>
            <person name="Helmstetter N."/>
            <person name="King M."/>
            <person name="Knapp S.J."/>
            <person name="Lai Z."/>
            <person name="Le Paslier M.C."/>
            <person name="Lippi Y."/>
            <person name="Lorenzon L."/>
            <person name="Mandel J.R."/>
            <person name="Marage G."/>
            <person name="Marchand G."/>
            <person name="Marquand E."/>
            <person name="Bret-Mestries E."/>
            <person name="Morien E."/>
            <person name="Nambeesan S."/>
            <person name="Nguyen T."/>
            <person name="Pegot-Espagnet P."/>
            <person name="Pouilly N."/>
            <person name="Raftis F."/>
            <person name="Sallet E."/>
            <person name="Schiex T."/>
            <person name="Thomas J."/>
            <person name="Vandecasteele C."/>
            <person name="Vares D."/>
            <person name="Vear F."/>
            <person name="Vautrin S."/>
            <person name="Crespi M."/>
            <person name="Mangin B."/>
            <person name="Burke J.M."/>
            <person name="Salse J."/>
            <person name="Munos S."/>
            <person name="Vincourt P."/>
            <person name="Rieseberg L.H."/>
            <person name="Langlade N.B."/>
        </authorList>
    </citation>
    <scope>NUCLEOTIDE SEQUENCE [LARGE SCALE GENOMIC DNA]</scope>
    <source>
        <strain evidence="3">cv. SF193</strain>
        <tissue evidence="1">Leaves</tissue>
    </source>
</reference>
<proteinExistence type="predicted"/>
<dbReference type="EMBL" id="CM007901">
    <property type="protein sequence ID" value="OTG04069.1"/>
    <property type="molecule type" value="Genomic_DNA"/>
</dbReference>
<name>A0A251SZU4_HELAN</name>
<organism evidence="2 3">
    <name type="scientific">Helianthus annuus</name>
    <name type="common">Common sunflower</name>
    <dbReference type="NCBI Taxonomy" id="4232"/>
    <lineage>
        <taxon>Eukaryota</taxon>
        <taxon>Viridiplantae</taxon>
        <taxon>Streptophyta</taxon>
        <taxon>Embryophyta</taxon>
        <taxon>Tracheophyta</taxon>
        <taxon>Spermatophyta</taxon>
        <taxon>Magnoliopsida</taxon>
        <taxon>eudicotyledons</taxon>
        <taxon>Gunneridae</taxon>
        <taxon>Pentapetalae</taxon>
        <taxon>asterids</taxon>
        <taxon>campanulids</taxon>
        <taxon>Asterales</taxon>
        <taxon>Asteraceae</taxon>
        <taxon>Asteroideae</taxon>
        <taxon>Heliantheae alliance</taxon>
        <taxon>Heliantheae</taxon>
        <taxon>Helianthus</taxon>
    </lineage>
</organism>
<protein>
    <submittedName>
        <fullName evidence="2">Uncharacterized protein</fullName>
    </submittedName>
</protein>
<gene>
    <name evidence="2" type="ORF">HannXRQ_Chr12g0358271</name>
    <name evidence="1" type="ORF">HanXRQr2_Chr01g0039211</name>
</gene>
<evidence type="ECO:0000313" key="3">
    <source>
        <dbReference type="Proteomes" id="UP000215914"/>
    </source>
</evidence>